<feature type="region of interest" description="Disordered" evidence="1">
    <location>
        <begin position="364"/>
        <end position="433"/>
    </location>
</feature>
<accession>A0A7S4PIH4</accession>
<name>A0A7S4PIH4_GUITH</name>
<dbReference type="AlphaFoldDB" id="A0A7S4PIH4"/>
<evidence type="ECO:0000256" key="1">
    <source>
        <dbReference type="SAM" id="MobiDB-lite"/>
    </source>
</evidence>
<feature type="compositionally biased region" description="Polar residues" evidence="1">
    <location>
        <begin position="364"/>
        <end position="374"/>
    </location>
</feature>
<protein>
    <submittedName>
        <fullName evidence="2">Uncharacterized protein</fullName>
    </submittedName>
</protein>
<evidence type="ECO:0000313" key="2">
    <source>
        <dbReference type="EMBL" id="CAE2336234.1"/>
    </source>
</evidence>
<organism evidence="2">
    <name type="scientific">Guillardia theta</name>
    <name type="common">Cryptophyte</name>
    <name type="synonym">Cryptomonas phi</name>
    <dbReference type="NCBI Taxonomy" id="55529"/>
    <lineage>
        <taxon>Eukaryota</taxon>
        <taxon>Cryptophyceae</taxon>
        <taxon>Pyrenomonadales</taxon>
        <taxon>Geminigeraceae</taxon>
        <taxon>Guillardia</taxon>
    </lineage>
</organism>
<sequence length="584" mass="63878">MNQQQGVPGQGAGNMQSGLAMQMQANVQTSQMMQPGMNVSGNVGLQQPGMSMSNFPAQSGFERLGSLVGNMQDGFTRTGSSFNSGFDRLGSSSGTFDRVPSAVNPNNFERLSSAVNQNQPIDRLTSIPQNTFERVVSTSHQGQFERIGSAFPNSQGGQFFNPGFDRLGSISGFDRLGSISIPNQNPVDNLNVNNMNDPNQMGKGNIFPLQNNMGGQGQFTRTPSIGIPGQFPTWLGNSGPGANVSSIKPGVGNSAGGPMSNPTGAEWGALQRTMSSGNNAFGRTASSGFIMPGDFGPDKSLAPWDTGMGNDGMWMGGIQNFQSHMPPGMQQPSMHHFPQQGMQDPQMQQMQGMQNPGNLQVPFQNQSMPSNGLYNNMGDKMGMPNDDFEDRKGKKGRKRGKGGRDDDDDSNGMHKSQKMRGDSDMNDGVGGDGFEKHNQFLWAKRMGQQNEPRWGLFKQGGSAGPAFLKLLEDLEKDGVIERHLDARVPENLGGVCGWTVKEGMMDEWQRRRQAWFMEGKEGKEYKPNSLYQIMRRLGYFPTMRSSRAGHGHDFEGSSVFRWDPDRRYTQRRTKAGEGKGRVMD</sequence>
<gene>
    <name evidence="2" type="ORF">GTHE00462_LOCUS36327</name>
</gene>
<dbReference type="EMBL" id="HBKN01046516">
    <property type="protein sequence ID" value="CAE2336234.1"/>
    <property type="molecule type" value="Transcribed_RNA"/>
</dbReference>
<reference evidence="2" key="1">
    <citation type="submission" date="2021-01" db="EMBL/GenBank/DDBJ databases">
        <authorList>
            <person name="Corre E."/>
            <person name="Pelletier E."/>
            <person name="Niang G."/>
            <person name="Scheremetjew M."/>
            <person name="Finn R."/>
            <person name="Kale V."/>
            <person name="Holt S."/>
            <person name="Cochrane G."/>
            <person name="Meng A."/>
            <person name="Brown T."/>
            <person name="Cohen L."/>
        </authorList>
    </citation>
    <scope>NUCLEOTIDE SEQUENCE</scope>
    <source>
        <strain evidence="2">CCMP 2712</strain>
    </source>
</reference>
<proteinExistence type="predicted"/>